<accession>A0AA86NL63</accession>
<reference evidence="3 4" key="2">
    <citation type="submission" date="2024-07" db="EMBL/GenBank/DDBJ databases">
        <authorList>
            <person name="Akdeniz Z."/>
        </authorList>
    </citation>
    <scope>NUCLEOTIDE SEQUENCE [LARGE SCALE GENOMIC DNA]</scope>
</reference>
<dbReference type="Proteomes" id="UP001642409">
    <property type="component" value="Unassembled WGS sequence"/>
</dbReference>
<gene>
    <name evidence="3" type="ORF">HINF_LOCUS75485</name>
    <name evidence="2" type="ORF">HINF_LOCUS8779</name>
</gene>
<keyword evidence="4" id="KW-1185">Reference proteome</keyword>
<name>A0AA86NL63_9EUKA</name>
<organism evidence="2">
    <name type="scientific">Hexamita inflata</name>
    <dbReference type="NCBI Taxonomy" id="28002"/>
    <lineage>
        <taxon>Eukaryota</taxon>
        <taxon>Metamonada</taxon>
        <taxon>Diplomonadida</taxon>
        <taxon>Hexamitidae</taxon>
        <taxon>Hexamitinae</taxon>
        <taxon>Hexamita</taxon>
    </lineage>
</organism>
<evidence type="ECO:0000256" key="1">
    <source>
        <dbReference type="SAM" id="Coils"/>
    </source>
</evidence>
<protein>
    <submittedName>
        <fullName evidence="3">Hypothetical_protein</fullName>
    </submittedName>
</protein>
<dbReference type="EMBL" id="CATOUU010000215">
    <property type="protein sequence ID" value="CAI9921134.1"/>
    <property type="molecule type" value="Genomic_DNA"/>
</dbReference>
<feature type="coiled-coil region" evidence="1">
    <location>
        <begin position="147"/>
        <end position="311"/>
    </location>
</feature>
<proteinExistence type="predicted"/>
<comment type="caution">
    <text evidence="2">The sequence shown here is derived from an EMBL/GenBank/DDBJ whole genome shotgun (WGS) entry which is preliminary data.</text>
</comment>
<evidence type="ECO:0000313" key="2">
    <source>
        <dbReference type="EMBL" id="CAI9921134.1"/>
    </source>
</evidence>
<keyword evidence="1" id="KW-0175">Coiled coil</keyword>
<reference evidence="2" key="1">
    <citation type="submission" date="2023-06" db="EMBL/GenBank/DDBJ databases">
        <authorList>
            <person name="Kurt Z."/>
        </authorList>
    </citation>
    <scope>NUCLEOTIDE SEQUENCE</scope>
</reference>
<evidence type="ECO:0000313" key="4">
    <source>
        <dbReference type="Proteomes" id="UP001642409"/>
    </source>
</evidence>
<sequence length="469" mass="54573">MSQYEKQYKLLTENAVMAQSENVFNKTFHKMLKASVDVQNNKVNIDQETILGTFVQTLDILFVISQTLEKNLSGQIKQLTADYTEAVKQSSLLQCDIIDLCRVFNIQQSKSGNCAEELQQLRCVFEQMQKKFELVDEAKITKVYQESEALKLSNASLSNQLKELQTTLDLQMRSYEVLKKERMDQVFGLETLIQSLKLDSESQQKQIQEQSELNNQLQQQLNEKNEVLEKQNIETEELRAILKGAQELIQNEKNQKQLELEESQTQQEHLKDQILNLQNQVDSLTNNQTNLEEQIQALQKKNEELEETKIGQFSANQDLTTRLTQLLFQQQELEGNLFKVSEQNVRLSQQNETLSEKNKEVEAKVAQLEEQTKQLQEYLQQQQEINKKLEETPDETQKQIQMLQEQNKQLSQQNEDQKIEIQLQKQQITTLFQNYTPPAAHQPAEQQIQSPQISKNIGDFMKAFKKAVQ</sequence>
<dbReference type="AlphaFoldDB" id="A0AA86NL63"/>
<feature type="coiled-coil region" evidence="1">
    <location>
        <begin position="344"/>
        <end position="427"/>
    </location>
</feature>
<evidence type="ECO:0000313" key="3">
    <source>
        <dbReference type="EMBL" id="CAL6109520.1"/>
    </source>
</evidence>
<dbReference type="EMBL" id="CAXDID020000670">
    <property type="protein sequence ID" value="CAL6109520.1"/>
    <property type="molecule type" value="Genomic_DNA"/>
</dbReference>